<keyword evidence="3" id="KW-0560">Oxidoreductase</keyword>
<dbReference type="GO" id="GO:0016491">
    <property type="term" value="F:oxidoreductase activity"/>
    <property type="evidence" value="ECO:0007669"/>
    <property type="project" value="UniProtKB-KW"/>
</dbReference>
<keyword evidence="2 4" id="KW-0862">Zinc</keyword>
<dbReference type="EMBL" id="JACRSO010000007">
    <property type="protein sequence ID" value="MBC8530226.1"/>
    <property type="molecule type" value="Genomic_DNA"/>
</dbReference>
<evidence type="ECO:0000256" key="2">
    <source>
        <dbReference type="ARBA" id="ARBA00022833"/>
    </source>
</evidence>
<dbReference type="AlphaFoldDB" id="A0A926HPI7"/>
<keyword evidence="1 4" id="KW-0479">Metal-binding</keyword>
<evidence type="ECO:0000256" key="1">
    <source>
        <dbReference type="ARBA" id="ARBA00022723"/>
    </source>
</evidence>
<protein>
    <submittedName>
        <fullName evidence="7">Zinc-dependent alcohol dehydrogenase family protein</fullName>
    </submittedName>
</protein>
<dbReference type="InterPro" id="IPR013154">
    <property type="entry name" value="ADH-like_N"/>
</dbReference>
<dbReference type="GO" id="GO:0008270">
    <property type="term" value="F:zinc ion binding"/>
    <property type="evidence" value="ECO:0007669"/>
    <property type="project" value="InterPro"/>
</dbReference>
<dbReference type="InterPro" id="IPR036291">
    <property type="entry name" value="NAD(P)-bd_dom_sf"/>
</dbReference>
<feature type="domain" description="Alcohol dehydrogenase-like C-terminal" evidence="5">
    <location>
        <begin position="174"/>
        <end position="299"/>
    </location>
</feature>
<dbReference type="Pfam" id="PF08240">
    <property type="entry name" value="ADH_N"/>
    <property type="match status" value="1"/>
</dbReference>
<proteinExistence type="inferred from homology"/>
<dbReference type="PROSITE" id="PS00059">
    <property type="entry name" value="ADH_ZINC"/>
    <property type="match status" value="1"/>
</dbReference>
<dbReference type="RefSeq" id="WP_138296700.1">
    <property type="nucleotide sequence ID" value="NZ_JACRSO010000007.1"/>
</dbReference>
<evidence type="ECO:0000256" key="4">
    <source>
        <dbReference type="RuleBase" id="RU361277"/>
    </source>
</evidence>
<evidence type="ECO:0000259" key="6">
    <source>
        <dbReference type="Pfam" id="PF08240"/>
    </source>
</evidence>
<name>A0A926HPI7_9FIRM</name>
<evidence type="ECO:0000313" key="7">
    <source>
        <dbReference type="EMBL" id="MBC8530226.1"/>
    </source>
</evidence>
<comment type="caution">
    <text evidence="7">The sequence shown here is derived from an EMBL/GenBank/DDBJ whole genome shotgun (WGS) entry which is preliminary data.</text>
</comment>
<dbReference type="PANTHER" id="PTHR43401">
    <property type="entry name" value="L-THREONINE 3-DEHYDROGENASE"/>
    <property type="match status" value="1"/>
</dbReference>
<comment type="cofactor">
    <cofactor evidence="4">
        <name>Zn(2+)</name>
        <dbReference type="ChEBI" id="CHEBI:29105"/>
    </cofactor>
</comment>
<dbReference type="InterPro" id="IPR011032">
    <property type="entry name" value="GroES-like_sf"/>
</dbReference>
<dbReference type="InterPro" id="IPR050129">
    <property type="entry name" value="Zn_alcohol_dh"/>
</dbReference>
<gene>
    <name evidence="7" type="ORF">H8699_12355</name>
</gene>
<accession>A0A926HPI7</accession>
<dbReference type="SUPFAM" id="SSF51735">
    <property type="entry name" value="NAD(P)-binding Rossmann-fold domains"/>
    <property type="match status" value="1"/>
</dbReference>
<evidence type="ECO:0000256" key="3">
    <source>
        <dbReference type="ARBA" id="ARBA00023002"/>
    </source>
</evidence>
<dbReference type="Gene3D" id="3.40.50.720">
    <property type="entry name" value="NAD(P)-binding Rossmann-like Domain"/>
    <property type="match status" value="1"/>
</dbReference>
<comment type="similarity">
    <text evidence="4">Belongs to the zinc-containing alcohol dehydrogenase family.</text>
</comment>
<keyword evidence="8" id="KW-1185">Reference proteome</keyword>
<organism evidence="7 8">
    <name type="scientific">Luoshenia tenuis</name>
    <dbReference type="NCBI Taxonomy" id="2763654"/>
    <lineage>
        <taxon>Bacteria</taxon>
        <taxon>Bacillati</taxon>
        <taxon>Bacillota</taxon>
        <taxon>Clostridia</taxon>
        <taxon>Christensenellales</taxon>
        <taxon>Christensenellaceae</taxon>
        <taxon>Luoshenia</taxon>
    </lineage>
</organism>
<dbReference type="InterPro" id="IPR013149">
    <property type="entry name" value="ADH-like_C"/>
</dbReference>
<dbReference type="Gene3D" id="3.90.180.10">
    <property type="entry name" value="Medium-chain alcohol dehydrogenases, catalytic domain"/>
    <property type="match status" value="1"/>
</dbReference>
<dbReference type="InterPro" id="IPR002328">
    <property type="entry name" value="ADH_Zn_CS"/>
</dbReference>
<reference evidence="7" key="1">
    <citation type="submission" date="2020-08" db="EMBL/GenBank/DDBJ databases">
        <title>Genome public.</title>
        <authorList>
            <person name="Liu C."/>
            <person name="Sun Q."/>
        </authorList>
    </citation>
    <scope>NUCLEOTIDE SEQUENCE</scope>
    <source>
        <strain evidence="7">NSJ-44</strain>
    </source>
</reference>
<dbReference type="SUPFAM" id="SSF50129">
    <property type="entry name" value="GroES-like"/>
    <property type="match status" value="1"/>
</dbReference>
<dbReference type="PANTHER" id="PTHR43401:SF2">
    <property type="entry name" value="L-THREONINE 3-DEHYDROGENASE"/>
    <property type="match status" value="1"/>
</dbReference>
<dbReference type="CDD" id="cd08234">
    <property type="entry name" value="threonine_DH_like"/>
    <property type="match status" value="1"/>
</dbReference>
<evidence type="ECO:0000313" key="8">
    <source>
        <dbReference type="Proteomes" id="UP000654279"/>
    </source>
</evidence>
<evidence type="ECO:0000259" key="5">
    <source>
        <dbReference type="Pfam" id="PF00107"/>
    </source>
</evidence>
<dbReference type="Pfam" id="PF00107">
    <property type="entry name" value="ADH_zinc_N"/>
    <property type="match status" value="1"/>
</dbReference>
<dbReference type="Proteomes" id="UP000654279">
    <property type="component" value="Unassembled WGS sequence"/>
</dbReference>
<sequence length="342" mass="36402">MKSAVFYGKHDVRIEEAPQPKVGADDVLIRIAACGVCGTDVHIFEGDKGAADVTPPTILGHEFSGIVEAVGDNVKDIAVGDKVCVDPNDTCGECYYCRNGIAHFCEHMTGIGTTTDGGFAQYCSVHKKQVYKLLPEASLVACAMAEPVACCLHGFDMCDVQPGSVVMVIGGGMIGLIMVQLAKIAGAHKVILLEPVAVKREMGAKLGADLCIDPLSEDVKAVLAAHHVGRINAVIECAGLKSTIAQAIDLAGKQSTVMMFGLTKPDDEVPIKPFEIFQKEVVLKASYINPYTQTRAVDLIQSGKIDVTSMVAEVCSLEKLKEVLADPALRAKGKYIVDPWMA</sequence>
<feature type="domain" description="Alcohol dehydrogenase-like N-terminal" evidence="6">
    <location>
        <begin position="23"/>
        <end position="133"/>
    </location>
</feature>